<dbReference type="Proteomes" id="UP000593560">
    <property type="component" value="Unassembled WGS sequence"/>
</dbReference>
<accession>A0A7J9IBB0</accession>
<name>A0A7J9IBB0_9ROSI</name>
<reference evidence="1 2" key="1">
    <citation type="journal article" date="2019" name="Genome Biol. Evol.">
        <title>Insights into the evolution of the New World diploid cottons (Gossypium, subgenus Houzingenia) based on genome sequencing.</title>
        <authorList>
            <person name="Grover C.E."/>
            <person name="Arick M.A. 2nd"/>
            <person name="Thrash A."/>
            <person name="Conover J.L."/>
            <person name="Sanders W.S."/>
            <person name="Peterson D.G."/>
            <person name="Frelichowski J.E."/>
            <person name="Scheffler J.A."/>
            <person name="Scheffler B.E."/>
            <person name="Wendel J.F."/>
        </authorList>
    </citation>
    <scope>NUCLEOTIDE SEQUENCE [LARGE SCALE GENOMIC DNA]</scope>
    <source>
        <strain evidence="1">0</strain>
        <tissue evidence="1">Leaf</tissue>
    </source>
</reference>
<proteinExistence type="predicted"/>
<organism evidence="1 2">
    <name type="scientific">Gossypium harknessii</name>
    <dbReference type="NCBI Taxonomy" id="34285"/>
    <lineage>
        <taxon>Eukaryota</taxon>
        <taxon>Viridiplantae</taxon>
        <taxon>Streptophyta</taxon>
        <taxon>Embryophyta</taxon>
        <taxon>Tracheophyta</taxon>
        <taxon>Spermatophyta</taxon>
        <taxon>Magnoliopsida</taxon>
        <taxon>eudicotyledons</taxon>
        <taxon>Gunneridae</taxon>
        <taxon>Pentapetalae</taxon>
        <taxon>rosids</taxon>
        <taxon>malvids</taxon>
        <taxon>Malvales</taxon>
        <taxon>Malvaceae</taxon>
        <taxon>Malvoideae</taxon>
        <taxon>Gossypium</taxon>
    </lineage>
</organism>
<evidence type="ECO:0000313" key="1">
    <source>
        <dbReference type="EMBL" id="MBA0819360.1"/>
    </source>
</evidence>
<protein>
    <submittedName>
        <fullName evidence="1">Uncharacterized protein</fullName>
    </submittedName>
</protein>
<evidence type="ECO:0000313" key="2">
    <source>
        <dbReference type="Proteomes" id="UP000593560"/>
    </source>
</evidence>
<dbReference type="OrthoDB" id="10333611at2759"/>
<keyword evidence="2" id="KW-1185">Reference proteome</keyword>
<dbReference type="AlphaFoldDB" id="A0A7J9IBB0"/>
<sequence length="178" mass="20117">MVYNFHLHVRDTKSSSKLPKLLDTTLSTFIGTASSIFFVGAVEDSTFPLIPSLPRIFLDNTNMLFMDFQRFGEKTGFVAFRLFHLLHNRCSHHPFFPNLLLGSVDWILEYSTSSSEEEATGGTKMAFERFGGIEREWRGDEVAAYEEKFGGEKAGALEEKQKKLKIAAFETGVVFGEE</sequence>
<comment type="caution">
    <text evidence="1">The sequence shown here is derived from an EMBL/GenBank/DDBJ whole genome shotgun (WGS) entry which is preliminary data.</text>
</comment>
<dbReference type="EMBL" id="JABFAD010329198">
    <property type="protein sequence ID" value="MBA0819360.1"/>
    <property type="molecule type" value="Genomic_DNA"/>
</dbReference>
<gene>
    <name evidence="1" type="ORF">Gohar_019377</name>
</gene>